<gene>
    <name evidence="2" type="ORF">J2I48_11290</name>
</gene>
<dbReference type="PROSITE" id="PS51257">
    <property type="entry name" value="PROKAR_LIPOPROTEIN"/>
    <property type="match status" value="1"/>
</dbReference>
<evidence type="ECO:0000313" key="2">
    <source>
        <dbReference type="EMBL" id="MBO0931583.1"/>
    </source>
</evidence>
<reference evidence="2 3" key="1">
    <citation type="submission" date="2021-03" db="EMBL/GenBank/DDBJ databases">
        <title>Fibrella sp. HMF5036 genome sequencing and assembly.</title>
        <authorList>
            <person name="Kang H."/>
            <person name="Kim H."/>
            <person name="Bae S."/>
            <person name="Joh K."/>
        </authorList>
    </citation>
    <scope>NUCLEOTIDE SEQUENCE [LARGE SCALE GENOMIC DNA]</scope>
    <source>
        <strain evidence="2 3">HMF5036</strain>
    </source>
</reference>
<accession>A0A939JZN0</accession>
<organism evidence="2 3">
    <name type="scientific">Fibrella aquatilis</name>
    <dbReference type="NCBI Taxonomy" id="2817059"/>
    <lineage>
        <taxon>Bacteria</taxon>
        <taxon>Pseudomonadati</taxon>
        <taxon>Bacteroidota</taxon>
        <taxon>Cytophagia</taxon>
        <taxon>Cytophagales</taxon>
        <taxon>Spirosomataceae</taxon>
        <taxon>Fibrella</taxon>
    </lineage>
</organism>
<protein>
    <recommendedName>
        <fullName evidence="4">Proteinase inhibitor I42 chagasin domain-containing protein</fullName>
    </recommendedName>
</protein>
<evidence type="ECO:0008006" key="4">
    <source>
        <dbReference type="Google" id="ProtNLM"/>
    </source>
</evidence>
<dbReference type="AlphaFoldDB" id="A0A939JZN0"/>
<evidence type="ECO:0000313" key="3">
    <source>
        <dbReference type="Proteomes" id="UP000664795"/>
    </source>
</evidence>
<comment type="caution">
    <text evidence="2">The sequence shown here is derived from an EMBL/GenBank/DDBJ whole genome shotgun (WGS) entry which is preliminary data.</text>
</comment>
<name>A0A939JZN0_9BACT</name>
<keyword evidence="3" id="KW-1185">Reference proteome</keyword>
<dbReference type="EMBL" id="JAFMYU010000007">
    <property type="protein sequence ID" value="MBO0931583.1"/>
    <property type="molecule type" value="Genomic_DNA"/>
</dbReference>
<evidence type="ECO:0000256" key="1">
    <source>
        <dbReference type="SAM" id="SignalP"/>
    </source>
</evidence>
<sequence>MNNRTSPPQLYALTLLLCLFALMSACTGSRIDTASGQKMRLSVGDIREVSMTPRADTTWQLTATSDNQEVVDVSRKTTGAGLSNESAVFLIKGVTAGTARVVFAEKQPGTDGSGQVKKTYVVTVTSK</sequence>
<keyword evidence="1" id="KW-0732">Signal</keyword>
<feature type="chain" id="PRO_5036959095" description="Proteinase inhibitor I42 chagasin domain-containing protein" evidence="1">
    <location>
        <begin position="28"/>
        <end position="127"/>
    </location>
</feature>
<dbReference type="RefSeq" id="WP_207335546.1">
    <property type="nucleotide sequence ID" value="NZ_JAFMYU010000007.1"/>
</dbReference>
<proteinExistence type="predicted"/>
<dbReference type="Proteomes" id="UP000664795">
    <property type="component" value="Unassembled WGS sequence"/>
</dbReference>
<feature type="signal peptide" evidence="1">
    <location>
        <begin position="1"/>
        <end position="27"/>
    </location>
</feature>